<reference evidence="3" key="1">
    <citation type="journal article" date="2020" name="J. Eukaryot. Microbiol.">
        <title>De novo Sequencing, Assembly and Annotation of the Transcriptome for the Free-Living Testate Amoeba Arcella intermedia.</title>
        <authorList>
            <person name="Ribeiro G.M."/>
            <person name="Porfirio-Sousa A.L."/>
            <person name="Maurer-Alcala X.X."/>
            <person name="Katz L.A."/>
            <person name="Lahr D.J.G."/>
        </authorList>
    </citation>
    <scope>NUCLEOTIDE SEQUENCE</scope>
</reference>
<keyword evidence="1" id="KW-0479">Metal-binding</keyword>
<sequence length="358" mass="41022">MICKKSKKKYQCPRCNLPYCSLACYKVHGEHCVEAFYQENVLETLKATKATSQDKAKITQILKRVKEADQTTTEQFNLIQKLNSLDLDSPDLFDSLSKEEQQNFLNLIQSGQISTMLEEWTPWWKSSPQKKLIEELPQGDKEGEDQEEFLFAKIPSIKTKIPPFRQLFTKAPSPNLVNNLVEILYSYAHTLRIFNGDWKNSITESVPQIYNLSSVLNSSKVYETISLSIRGALENALKPSVVVQNPREFTIAIVEDVSDICKSKAFILSALSQMDTMFKALLKQFKGTQGDTASSKQYQLVMKKLEFYLSWVNDSPSLLFEQLHTALCLEYQNFIQEFKKDLVSQGPPKKYVPIQEIN</sequence>
<accession>A0A6B2L7Y5</accession>
<proteinExistence type="predicted"/>
<dbReference type="SUPFAM" id="SSF144232">
    <property type="entry name" value="HIT/MYND zinc finger-like"/>
    <property type="match status" value="1"/>
</dbReference>
<keyword evidence="1" id="KW-0862">Zinc</keyword>
<evidence type="ECO:0000256" key="1">
    <source>
        <dbReference type="PROSITE-ProRule" id="PRU00453"/>
    </source>
</evidence>
<feature type="domain" description="HIT-type" evidence="2">
    <location>
        <begin position="1"/>
        <end position="32"/>
    </location>
</feature>
<evidence type="ECO:0000313" key="3">
    <source>
        <dbReference type="EMBL" id="NDV33084.1"/>
    </source>
</evidence>
<organism evidence="3">
    <name type="scientific">Arcella intermedia</name>
    <dbReference type="NCBI Taxonomy" id="1963864"/>
    <lineage>
        <taxon>Eukaryota</taxon>
        <taxon>Amoebozoa</taxon>
        <taxon>Tubulinea</taxon>
        <taxon>Elardia</taxon>
        <taxon>Arcellinida</taxon>
        <taxon>Sphaerothecina</taxon>
        <taxon>Arcellidae</taxon>
        <taxon>Arcella</taxon>
    </lineage>
</organism>
<dbReference type="Gene3D" id="3.30.60.190">
    <property type="match status" value="1"/>
</dbReference>
<keyword evidence="1" id="KW-0863">Zinc-finger</keyword>
<dbReference type="InterPro" id="IPR007529">
    <property type="entry name" value="Znf_HIT"/>
</dbReference>
<name>A0A6B2L7Y5_9EUKA</name>
<dbReference type="PANTHER" id="PTHR15555">
    <property type="entry name" value="ZINC FINGER HIT DOMAIN CONTAINING PROTEIN 2 PROTEIN FON -RELATED"/>
    <property type="match status" value="1"/>
</dbReference>
<evidence type="ECO:0000259" key="2">
    <source>
        <dbReference type="PROSITE" id="PS51083"/>
    </source>
</evidence>
<dbReference type="EMBL" id="GIBP01004115">
    <property type="protein sequence ID" value="NDV33084.1"/>
    <property type="molecule type" value="Transcribed_RNA"/>
</dbReference>
<dbReference type="AlphaFoldDB" id="A0A6B2L7Y5"/>
<dbReference type="InterPro" id="IPR039646">
    <property type="entry name" value="ZNHIT2"/>
</dbReference>
<dbReference type="GO" id="GO:0008270">
    <property type="term" value="F:zinc ion binding"/>
    <property type="evidence" value="ECO:0007669"/>
    <property type="project" value="UniProtKB-UniRule"/>
</dbReference>
<dbReference type="CDD" id="cd23024">
    <property type="entry name" value="zf-HIT_ZNHIT2-3"/>
    <property type="match status" value="1"/>
</dbReference>
<dbReference type="PROSITE" id="PS51083">
    <property type="entry name" value="ZF_HIT"/>
    <property type="match status" value="1"/>
</dbReference>
<dbReference type="PANTHER" id="PTHR15555:SF0">
    <property type="entry name" value="ZINC FINGER HIT DOMAIN-CONTAINING PROTEIN 2"/>
    <property type="match status" value="1"/>
</dbReference>
<protein>
    <recommendedName>
        <fullName evidence="2">HIT-type domain-containing protein</fullName>
    </recommendedName>
</protein>
<dbReference type="Pfam" id="PF04438">
    <property type="entry name" value="zf-HIT"/>
    <property type="match status" value="1"/>
</dbReference>